<comment type="caution">
    <text evidence="3">The sequence shown here is derived from an EMBL/GenBank/DDBJ whole genome shotgun (WGS) entry which is preliminary data.</text>
</comment>
<organism evidence="3 4">
    <name type="scientific">Herminiimonas glaciei</name>
    <dbReference type="NCBI Taxonomy" id="523788"/>
    <lineage>
        <taxon>Bacteria</taxon>
        <taxon>Pseudomonadati</taxon>
        <taxon>Pseudomonadota</taxon>
        <taxon>Betaproteobacteria</taxon>
        <taxon>Burkholderiales</taxon>
        <taxon>Oxalobacteraceae</taxon>
        <taxon>Herminiimonas</taxon>
    </lineage>
</organism>
<proteinExistence type="predicted"/>
<feature type="signal peptide" evidence="1">
    <location>
        <begin position="1"/>
        <end position="19"/>
    </location>
</feature>
<gene>
    <name evidence="3" type="ORF">ACFQPC_09935</name>
</gene>
<evidence type="ECO:0000256" key="1">
    <source>
        <dbReference type="SAM" id="SignalP"/>
    </source>
</evidence>
<keyword evidence="1" id="KW-0732">Signal</keyword>
<name>A0ABW2IBE6_9BURK</name>
<sequence length="160" mass="17658">MRPKSLIFIAISLFLFGCAATVPMESATKDAELKKFVPKDNLAGIYIYRSEEDAVSIKASIEIDGDYEGDLAAGTFLYKEVSPGKHTILSKAENKDCIELNADAGRLYYLWQDMKRGVFFARSKLSIVNEKEGQTGVLLSNLAITRNTSVASLNELPRCP</sequence>
<dbReference type="Pfam" id="PF11008">
    <property type="entry name" value="DUF2846"/>
    <property type="match status" value="1"/>
</dbReference>
<dbReference type="PROSITE" id="PS51257">
    <property type="entry name" value="PROKAR_LIPOPROTEIN"/>
    <property type="match status" value="1"/>
</dbReference>
<feature type="chain" id="PRO_5045575206" evidence="1">
    <location>
        <begin position="20"/>
        <end position="160"/>
    </location>
</feature>
<accession>A0ABW2IBE6</accession>
<dbReference type="EMBL" id="JBHTBU010000001">
    <property type="protein sequence ID" value="MFC7288355.1"/>
    <property type="molecule type" value="Genomic_DNA"/>
</dbReference>
<protein>
    <submittedName>
        <fullName evidence="3">DUF2846 domain-containing protein</fullName>
    </submittedName>
</protein>
<dbReference type="InterPro" id="IPR022548">
    <property type="entry name" value="DUF2846"/>
</dbReference>
<evidence type="ECO:0000313" key="4">
    <source>
        <dbReference type="Proteomes" id="UP001596542"/>
    </source>
</evidence>
<dbReference type="Proteomes" id="UP001596542">
    <property type="component" value="Unassembled WGS sequence"/>
</dbReference>
<reference evidence="4" key="1">
    <citation type="journal article" date="2019" name="Int. J. Syst. Evol. Microbiol.">
        <title>The Global Catalogue of Microorganisms (GCM) 10K type strain sequencing project: providing services to taxonomists for standard genome sequencing and annotation.</title>
        <authorList>
            <consortium name="The Broad Institute Genomics Platform"/>
            <consortium name="The Broad Institute Genome Sequencing Center for Infectious Disease"/>
            <person name="Wu L."/>
            <person name="Ma J."/>
        </authorList>
    </citation>
    <scope>NUCLEOTIDE SEQUENCE [LARGE SCALE GENOMIC DNA]</scope>
    <source>
        <strain evidence="4">KACC 12508</strain>
    </source>
</reference>
<feature type="domain" description="DUF2846" evidence="2">
    <location>
        <begin position="40"/>
        <end position="117"/>
    </location>
</feature>
<dbReference type="RefSeq" id="WP_382271692.1">
    <property type="nucleotide sequence ID" value="NZ_JBHTBU010000001.1"/>
</dbReference>
<keyword evidence="4" id="KW-1185">Reference proteome</keyword>
<evidence type="ECO:0000259" key="2">
    <source>
        <dbReference type="Pfam" id="PF11008"/>
    </source>
</evidence>
<evidence type="ECO:0000313" key="3">
    <source>
        <dbReference type="EMBL" id="MFC7288355.1"/>
    </source>
</evidence>